<feature type="signal peptide" evidence="2">
    <location>
        <begin position="1"/>
        <end position="18"/>
    </location>
</feature>
<dbReference type="KEGG" id="abas:ACPOL_3853"/>
<protein>
    <submittedName>
        <fullName evidence="3">Secreted protein</fullName>
    </submittedName>
</protein>
<dbReference type="AlphaFoldDB" id="A0A2Z5G234"/>
<evidence type="ECO:0000313" key="3">
    <source>
        <dbReference type="EMBL" id="AXC13132.1"/>
    </source>
</evidence>
<organism evidence="3 4">
    <name type="scientific">Acidisarcina polymorpha</name>
    <dbReference type="NCBI Taxonomy" id="2211140"/>
    <lineage>
        <taxon>Bacteria</taxon>
        <taxon>Pseudomonadati</taxon>
        <taxon>Acidobacteriota</taxon>
        <taxon>Terriglobia</taxon>
        <taxon>Terriglobales</taxon>
        <taxon>Acidobacteriaceae</taxon>
        <taxon>Acidisarcina</taxon>
    </lineage>
</organism>
<keyword evidence="1" id="KW-1133">Transmembrane helix</keyword>
<accession>A0A2Z5G234</accession>
<keyword evidence="1" id="KW-0472">Membrane</keyword>
<evidence type="ECO:0000256" key="1">
    <source>
        <dbReference type="SAM" id="Phobius"/>
    </source>
</evidence>
<sequence length="481" mass="50695">MLGAVFLLALILPQSAHAHVGSKDVFQQVTAGPYKLFVTVRMPDVIPGVANVEVRSTGAAISTLKITPMPITGEASKHPPTADTMKVSPVDPAFYTGGVWMMSSGSWEVRLDITGAGGDATASVPVLAVAIATLQMQRKLGVPLALLGLFLIISMAGVVGAAFREARLPAGEAVTPQLRRRGLIATVCGLAFMALLVWGGAKWWHVEAASYAEDIYRPPLAQASLSGNTLDLKVESFLSGKTFRDSATASLLPDHGHLIHLYAIRKPGMDAAFHLHPELVAPGDFRMALPSMPPGTYALYGDIVHANGFPETLVTTLEVPPGMHGAPLAPEDASAFPAPLGNGLNAGQLGDSYKLPDGYTMVWDRPTPLTADTAYSFRFHLLAPDGSPASNMQPYLGMAGHAAFVKTDGSVFAHTHPEGSAAMPAVMLANGMDGGMNMASEPVTSTVEFPYGFPKPGAYRIFIQMKHGTTVETGVFDAIAQ</sequence>
<feature type="chain" id="PRO_5016458665" evidence="2">
    <location>
        <begin position="19"/>
        <end position="481"/>
    </location>
</feature>
<feature type="transmembrane region" description="Helical" evidence="1">
    <location>
        <begin position="140"/>
        <end position="163"/>
    </location>
</feature>
<gene>
    <name evidence="3" type="ORF">ACPOL_3853</name>
</gene>
<feature type="transmembrane region" description="Helical" evidence="1">
    <location>
        <begin position="183"/>
        <end position="204"/>
    </location>
</feature>
<evidence type="ECO:0000313" key="4">
    <source>
        <dbReference type="Proteomes" id="UP000253606"/>
    </source>
</evidence>
<dbReference type="OrthoDB" id="128043at2"/>
<name>A0A2Z5G234_9BACT</name>
<keyword evidence="1" id="KW-0812">Transmembrane</keyword>
<keyword evidence="2" id="KW-0732">Signal</keyword>
<dbReference type="Proteomes" id="UP000253606">
    <property type="component" value="Chromosome"/>
</dbReference>
<reference evidence="3 4" key="1">
    <citation type="journal article" date="2018" name="Front. Microbiol.">
        <title>Hydrolytic Capabilities as a Key to Environmental Success: Chitinolytic and Cellulolytic Acidobacteria From Acidic Sub-arctic Soils and Boreal Peatlands.</title>
        <authorList>
            <person name="Belova S.E."/>
            <person name="Ravin N.V."/>
            <person name="Pankratov T.A."/>
            <person name="Rakitin A.L."/>
            <person name="Ivanova A.A."/>
            <person name="Beletsky A.V."/>
            <person name="Mardanov A.V."/>
            <person name="Sinninghe Damste J.S."/>
            <person name="Dedysh S.N."/>
        </authorList>
    </citation>
    <scope>NUCLEOTIDE SEQUENCE [LARGE SCALE GENOMIC DNA]</scope>
    <source>
        <strain evidence="3 4">SBC82</strain>
    </source>
</reference>
<dbReference type="EMBL" id="CP030840">
    <property type="protein sequence ID" value="AXC13132.1"/>
    <property type="molecule type" value="Genomic_DNA"/>
</dbReference>
<dbReference type="RefSeq" id="WP_114208203.1">
    <property type="nucleotide sequence ID" value="NZ_CP030840.1"/>
</dbReference>
<evidence type="ECO:0000256" key="2">
    <source>
        <dbReference type="SAM" id="SignalP"/>
    </source>
</evidence>
<proteinExistence type="predicted"/>
<keyword evidence="4" id="KW-1185">Reference proteome</keyword>